<dbReference type="InterPro" id="IPR050962">
    <property type="entry name" value="Phosphate-bind_PstS"/>
</dbReference>
<sequence length="418" mass="44629">MMTTTYSGAANPRWIGSPRHLVKAWPTFAALSLLVAGCADREVVTLQGAGATFPEPLYKRWFREYYDINPKVRISYQGIGSGAGIKQFLNGLTDFAASDAAMTPDEIASAPEGFGGVKLLPMTAGCVVLAYNLPGVERPIRLPRAVYARMMLNEQALPTNRIERWNDPAIVAANPGVDLPNLPITVVQRSDSSGTTYLFTQHLVEVLRQIQPDLKLKAGKSVDWLAGIAAKGNPGVAFTIDQTPGAIGFLEYGYTRVSGTPTAILENRAGSFVAASPQSAALGLAEAEFDNNLIAWIPDPAVEGAYPIVGYTWILVRGRYDDPKVGSALKAILRYGIDQGQTYAADLGYVPLPPATVEQVRQAIDSIEVANAAESVGQESESPPPAAASVAGSSRGDIEERIEKAVAGFSEDPHGNRE</sequence>
<proteinExistence type="inferred from homology"/>
<dbReference type="Gene3D" id="3.40.190.10">
    <property type="entry name" value="Periplasmic binding protein-like II"/>
    <property type="match status" value="2"/>
</dbReference>
<comment type="similarity">
    <text evidence="2 6">Belongs to the PstS family.</text>
</comment>
<dbReference type="Proteomes" id="UP000008631">
    <property type="component" value="Chromosome"/>
</dbReference>
<accession>E8R0V2</accession>
<evidence type="ECO:0000256" key="7">
    <source>
        <dbReference type="SAM" id="MobiDB-lite"/>
    </source>
</evidence>
<evidence type="ECO:0000259" key="8">
    <source>
        <dbReference type="Pfam" id="PF12849"/>
    </source>
</evidence>
<dbReference type="PIRSF" id="PIRSF002756">
    <property type="entry name" value="PstS"/>
    <property type="match status" value="1"/>
</dbReference>
<name>E8R0V2_ISOPI</name>
<dbReference type="GO" id="GO:0042301">
    <property type="term" value="F:phosphate ion binding"/>
    <property type="evidence" value="ECO:0007669"/>
    <property type="project" value="InterPro"/>
</dbReference>
<evidence type="ECO:0000256" key="5">
    <source>
        <dbReference type="ARBA" id="ARBA00022592"/>
    </source>
</evidence>
<evidence type="ECO:0000256" key="4">
    <source>
        <dbReference type="ARBA" id="ARBA00022448"/>
    </source>
</evidence>
<dbReference type="InterPro" id="IPR005673">
    <property type="entry name" value="ABC_phos-bd_PstS"/>
</dbReference>
<organism evidence="9 10">
    <name type="scientific">Isosphaera pallida (strain ATCC 43644 / DSM 9630 / IS1B)</name>
    <dbReference type="NCBI Taxonomy" id="575540"/>
    <lineage>
        <taxon>Bacteria</taxon>
        <taxon>Pseudomonadati</taxon>
        <taxon>Planctomycetota</taxon>
        <taxon>Planctomycetia</taxon>
        <taxon>Isosphaerales</taxon>
        <taxon>Isosphaeraceae</taxon>
        <taxon>Isosphaera</taxon>
    </lineage>
</organism>
<dbReference type="GO" id="GO:0043190">
    <property type="term" value="C:ATP-binding cassette (ABC) transporter complex"/>
    <property type="evidence" value="ECO:0007669"/>
    <property type="project" value="InterPro"/>
</dbReference>
<protein>
    <recommendedName>
        <fullName evidence="6">Phosphate-binding protein</fullName>
    </recommendedName>
</protein>
<dbReference type="InterPro" id="IPR024370">
    <property type="entry name" value="PBP_domain"/>
</dbReference>
<dbReference type="RefSeq" id="WP_013564586.1">
    <property type="nucleotide sequence ID" value="NC_014962.1"/>
</dbReference>
<dbReference type="CDD" id="cd13565">
    <property type="entry name" value="PBP2_PstS"/>
    <property type="match status" value="1"/>
</dbReference>
<evidence type="ECO:0000256" key="2">
    <source>
        <dbReference type="ARBA" id="ARBA00008725"/>
    </source>
</evidence>
<dbReference type="FunCoup" id="E8R0V2">
    <property type="interactions" value="156"/>
</dbReference>
<dbReference type="OrthoDB" id="9790048at2"/>
<dbReference type="KEGG" id="ipa:Isop_1714"/>
<dbReference type="InParanoid" id="E8R0V2"/>
<dbReference type="PANTHER" id="PTHR42996:SF1">
    <property type="entry name" value="PHOSPHATE-BINDING PROTEIN PSTS"/>
    <property type="match status" value="1"/>
</dbReference>
<keyword evidence="5 6" id="KW-0592">Phosphate transport</keyword>
<gene>
    <name evidence="9" type="ordered locus">Isop_1714</name>
</gene>
<keyword evidence="4 6" id="KW-0813">Transport</keyword>
<comment type="subunit">
    <text evidence="3">The complex is composed of two ATP-binding proteins (PstB), two transmembrane proteins (PstC and PstA) and a solute-binding protein (PstS).</text>
</comment>
<evidence type="ECO:0000256" key="1">
    <source>
        <dbReference type="ARBA" id="ARBA00002841"/>
    </source>
</evidence>
<dbReference type="NCBIfam" id="TIGR00975">
    <property type="entry name" value="3a0107s03"/>
    <property type="match status" value="1"/>
</dbReference>
<dbReference type="Pfam" id="PF12849">
    <property type="entry name" value="PBP_like_2"/>
    <property type="match status" value="1"/>
</dbReference>
<keyword evidence="10" id="KW-1185">Reference proteome</keyword>
<reference evidence="9 10" key="2">
    <citation type="journal article" date="2011" name="Stand. Genomic Sci.">
        <title>Complete genome sequence of Isosphaera pallida type strain (IS1B).</title>
        <authorList>
            <consortium name="US DOE Joint Genome Institute (JGI-PGF)"/>
            <person name="Goker M."/>
            <person name="Cleland D."/>
            <person name="Saunders E."/>
            <person name="Lapidus A."/>
            <person name="Nolan M."/>
            <person name="Lucas S."/>
            <person name="Hammon N."/>
            <person name="Deshpande S."/>
            <person name="Cheng J.F."/>
            <person name="Tapia R."/>
            <person name="Han C."/>
            <person name="Goodwin L."/>
            <person name="Pitluck S."/>
            <person name="Liolios K."/>
            <person name="Pagani I."/>
            <person name="Ivanova N."/>
            <person name="Mavromatis K."/>
            <person name="Pati A."/>
            <person name="Chen A."/>
            <person name="Palaniappan K."/>
            <person name="Land M."/>
            <person name="Hauser L."/>
            <person name="Chang Y.J."/>
            <person name="Jeffries C.D."/>
            <person name="Detter J.C."/>
            <person name="Beck B."/>
            <person name="Woyke T."/>
            <person name="Bristow J."/>
            <person name="Eisen J.A."/>
            <person name="Markowitz V."/>
            <person name="Hugenholtz P."/>
            <person name="Kyrpides N.C."/>
            <person name="Klenk H.P."/>
        </authorList>
    </citation>
    <scope>NUCLEOTIDE SEQUENCE [LARGE SCALE GENOMIC DNA]</scope>
    <source>
        <strain evidence="10">ATCC 43644 / DSM 9630 / IS1B</strain>
    </source>
</reference>
<feature type="domain" description="PBP" evidence="8">
    <location>
        <begin position="43"/>
        <end position="326"/>
    </location>
</feature>
<evidence type="ECO:0000313" key="10">
    <source>
        <dbReference type="Proteomes" id="UP000008631"/>
    </source>
</evidence>
<feature type="region of interest" description="Disordered" evidence="7">
    <location>
        <begin position="372"/>
        <end position="396"/>
    </location>
</feature>
<dbReference type="SUPFAM" id="SSF53850">
    <property type="entry name" value="Periplasmic binding protein-like II"/>
    <property type="match status" value="1"/>
</dbReference>
<dbReference type="eggNOG" id="COG0226">
    <property type="taxonomic scope" value="Bacteria"/>
</dbReference>
<dbReference type="STRING" id="575540.Isop_1714"/>
<dbReference type="GO" id="GO:0035435">
    <property type="term" value="P:phosphate ion transmembrane transport"/>
    <property type="evidence" value="ECO:0007669"/>
    <property type="project" value="InterPro"/>
</dbReference>
<dbReference type="EMBL" id="CP002353">
    <property type="protein sequence ID" value="ADV62298.1"/>
    <property type="molecule type" value="Genomic_DNA"/>
</dbReference>
<evidence type="ECO:0000313" key="9">
    <source>
        <dbReference type="EMBL" id="ADV62298.1"/>
    </source>
</evidence>
<dbReference type="PANTHER" id="PTHR42996">
    <property type="entry name" value="PHOSPHATE-BINDING PROTEIN PSTS"/>
    <property type="match status" value="1"/>
</dbReference>
<dbReference type="HOGENOM" id="CLU_034528_1_1_0"/>
<dbReference type="AlphaFoldDB" id="E8R0V2"/>
<reference key="1">
    <citation type="submission" date="2010-11" db="EMBL/GenBank/DDBJ databases">
        <title>The complete sequence of chromosome of Isophaera pallida ATCC 43644.</title>
        <authorList>
            <consortium name="US DOE Joint Genome Institute (JGI-PGF)"/>
            <person name="Lucas S."/>
            <person name="Copeland A."/>
            <person name="Lapidus A."/>
            <person name="Bruce D."/>
            <person name="Goodwin L."/>
            <person name="Pitluck S."/>
            <person name="Kyrpides N."/>
            <person name="Mavromatis K."/>
            <person name="Pagani I."/>
            <person name="Ivanova N."/>
            <person name="Saunders E."/>
            <person name="Brettin T."/>
            <person name="Detter J.C."/>
            <person name="Han C."/>
            <person name="Tapia R."/>
            <person name="Land M."/>
            <person name="Hauser L."/>
            <person name="Markowitz V."/>
            <person name="Cheng J.-F."/>
            <person name="Hugenholtz P."/>
            <person name="Woyke T."/>
            <person name="Wu D."/>
            <person name="Eisen J.A."/>
        </authorList>
    </citation>
    <scope>NUCLEOTIDE SEQUENCE</scope>
    <source>
        <strain>ATCC 43644</strain>
    </source>
</reference>
<comment type="function">
    <text evidence="1">Part of the ABC transporter complex PstSACB involved in phosphate import.</text>
</comment>
<evidence type="ECO:0000256" key="6">
    <source>
        <dbReference type="PIRNR" id="PIRNR002756"/>
    </source>
</evidence>
<evidence type="ECO:0000256" key="3">
    <source>
        <dbReference type="ARBA" id="ARBA00011529"/>
    </source>
</evidence>